<feature type="transmembrane region" description="Helical" evidence="1">
    <location>
        <begin position="48"/>
        <end position="68"/>
    </location>
</feature>
<keyword evidence="1" id="KW-0812">Transmembrane</keyword>
<reference evidence="2" key="1">
    <citation type="submission" date="2016-08" db="EMBL/GenBank/DDBJ databases">
        <title>Complete Genome Seqeunce of Paenibacillus sp. BIHB 4019 from tea rhizoplane.</title>
        <authorList>
            <person name="Thakur R."/>
            <person name="Swarnkar M.K."/>
            <person name="Gulati A."/>
        </authorList>
    </citation>
    <scope>NUCLEOTIDE SEQUENCE [LARGE SCALE GENOMIC DNA]</scope>
    <source>
        <strain evidence="2">BIHB4019</strain>
    </source>
</reference>
<dbReference type="NCBIfam" id="TIGR04086">
    <property type="entry name" value="TIGR04086_membr"/>
    <property type="match status" value="1"/>
</dbReference>
<feature type="transmembrane region" description="Helical" evidence="1">
    <location>
        <begin position="105"/>
        <end position="128"/>
    </location>
</feature>
<organism evidence="2">
    <name type="scientific">Paenibacillus sp. BIHB 4019</name>
    <dbReference type="NCBI Taxonomy" id="1870819"/>
    <lineage>
        <taxon>Bacteria</taxon>
        <taxon>Bacillati</taxon>
        <taxon>Bacillota</taxon>
        <taxon>Bacilli</taxon>
        <taxon>Bacillales</taxon>
        <taxon>Paenibacillaceae</taxon>
        <taxon>Paenibacillus</taxon>
    </lineage>
</organism>
<accession>A0A1B2DRJ0</accession>
<keyword evidence="1" id="KW-1133">Transmembrane helix</keyword>
<feature type="transmembrane region" description="Helical" evidence="1">
    <location>
        <begin position="80"/>
        <end position="99"/>
    </location>
</feature>
<dbReference type="InterPro" id="IPR023804">
    <property type="entry name" value="DUF3792_TM"/>
</dbReference>
<gene>
    <name evidence="2" type="ORF">BBD42_30490</name>
</gene>
<proteinExistence type="predicted"/>
<name>A0A1B2DRJ0_9BACL</name>
<evidence type="ECO:0008006" key="3">
    <source>
        <dbReference type="Google" id="ProtNLM"/>
    </source>
</evidence>
<dbReference type="RefSeq" id="WP_099521268.1">
    <property type="nucleotide sequence ID" value="NZ_CP016808.1"/>
</dbReference>
<sequence>MNPIKHVPRPPQIASPMLAGLLYAIIWLALGALLLSLLLHFGNMKESSLPTFAACIHGVSAFAGGLTSGKRSGMKGWYQGGLLGLLYGLTILLIGFLAADAGFSLHTAIVLGITLLLGAFGGVIGVNLKK</sequence>
<dbReference type="EMBL" id="CP016808">
    <property type="protein sequence ID" value="ANY70343.1"/>
    <property type="molecule type" value="Genomic_DNA"/>
</dbReference>
<dbReference type="Pfam" id="PF12670">
    <property type="entry name" value="DUF3792"/>
    <property type="match status" value="1"/>
</dbReference>
<dbReference type="AlphaFoldDB" id="A0A1B2DRJ0"/>
<feature type="transmembrane region" description="Helical" evidence="1">
    <location>
        <begin position="21"/>
        <end position="42"/>
    </location>
</feature>
<protein>
    <recommendedName>
        <fullName evidence="3">TIGR04086 family membrane protein</fullName>
    </recommendedName>
</protein>
<keyword evidence="1" id="KW-0472">Membrane</keyword>
<evidence type="ECO:0000256" key="1">
    <source>
        <dbReference type="SAM" id="Phobius"/>
    </source>
</evidence>
<evidence type="ECO:0000313" key="2">
    <source>
        <dbReference type="EMBL" id="ANY70343.1"/>
    </source>
</evidence>